<dbReference type="AlphaFoldDB" id="A0A4Q7PE76"/>
<dbReference type="EMBL" id="SGXG01000001">
    <property type="protein sequence ID" value="RZS97132.1"/>
    <property type="molecule type" value="Genomic_DNA"/>
</dbReference>
<sequence>MSKSLRSYKIRLLVLLVGSMLVFGSCRQKQPEPVGEDFTGQHSAKTIFERFPAPKGFQKVKAPSGSWAAYLQDFPLLPPGRPVLDYTGKPISDQKSHVAVLDIDVGKKDLQQCADAIIRLRAEYLWGKNQQEDIAFKFTSGHAFAWKDFALGMRPEVKGNQVSFRQTAPADHSYEAFRNYLDIVFMYAGTISLHRDMKQINRKSEYQIGDVIVQPGSPGHAVIIVDKAKNAKGEAIYLLAQGYTPAQSVHIVKSGHSGISPWFKIPQSGHFWHKRFWLREVGVRRF</sequence>
<keyword evidence="2" id="KW-1185">Reference proteome</keyword>
<evidence type="ECO:0000313" key="1">
    <source>
        <dbReference type="EMBL" id="RZS97132.1"/>
    </source>
</evidence>
<evidence type="ECO:0000313" key="2">
    <source>
        <dbReference type="Proteomes" id="UP000292209"/>
    </source>
</evidence>
<dbReference type="PROSITE" id="PS51257">
    <property type="entry name" value="PROKAR_LIPOPROTEIN"/>
    <property type="match status" value="1"/>
</dbReference>
<accession>A0A4Q7PE76</accession>
<gene>
    <name evidence="1" type="ORF">BC751_2729</name>
</gene>
<protein>
    <submittedName>
        <fullName evidence="1">Uncharacterized protein DUF4846</fullName>
    </submittedName>
</protein>
<comment type="caution">
    <text evidence="1">The sequence shown here is derived from an EMBL/GenBank/DDBJ whole genome shotgun (WGS) entry which is preliminary data.</text>
</comment>
<proteinExistence type="predicted"/>
<name>A0A4Q7PE76_9BACT</name>
<dbReference type="Pfam" id="PF16138">
    <property type="entry name" value="DUF4846"/>
    <property type="match status" value="1"/>
</dbReference>
<reference evidence="1 2" key="1">
    <citation type="submission" date="2019-02" db="EMBL/GenBank/DDBJ databases">
        <title>Genomic Encyclopedia of Archaeal and Bacterial Type Strains, Phase II (KMG-II): from individual species to whole genera.</title>
        <authorList>
            <person name="Goeker M."/>
        </authorList>
    </citation>
    <scope>NUCLEOTIDE SEQUENCE [LARGE SCALE GENOMIC DNA]</scope>
    <source>
        <strain evidence="1 2">DSM 21411</strain>
    </source>
</reference>
<dbReference type="RefSeq" id="WP_130275948.1">
    <property type="nucleotide sequence ID" value="NZ_SGXG01000001.1"/>
</dbReference>
<dbReference type="InterPro" id="IPR032315">
    <property type="entry name" value="DUF4846"/>
</dbReference>
<dbReference type="Proteomes" id="UP000292209">
    <property type="component" value="Unassembled WGS sequence"/>
</dbReference>
<dbReference type="OrthoDB" id="5511471at2"/>
<organism evidence="1 2">
    <name type="scientific">Cecembia calidifontis</name>
    <dbReference type="NCBI Taxonomy" id="1187080"/>
    <lineage>
        <taxon>Bacteria</taxon>
        <taxon>Pseudomonadati</taxon>
        <taxon>Bacteroidota</taxon>
        <taxon>Cytophagia</taxon>
        <taxon>Cytophagales</taxon>
        <taxon>Cyclobacteriaceae</taxon>
        <taxon>Cecembia</taxon>
    </lineage>
</organism>